<sequence length="40" mass="4315">MFSAPSALNGFAPLSPTVLRPPLPPPSRWRAGERVTETLP</sequence>
<accession>A0A410FSL0</accession>
<dbReference type="EMBL" id="CP034928">
    <property type="protein sequence ID" value="QAA76075.1"/>
    <property type="molecule type" value="Genomic_DNA"/>
</dbReference>
<evidence type="ECO:0000256" key="1">
    <source>
        <dbReference type="SAM" id="MobiDB-lite"/>
    </source>
</evidence>
<organism evidence="2 3">
    <name type="scientific">Bipolaricaulis sibiricus</name>
    <dbReference type="NCBI Taxonomy" id="2501609"/>
    <lineage>
        <taxon>Bacteria</taxon>
        <taxon>Candidatus Bipolaricaulota</taxon>
        <taxon>Candidatus Bipolaricaulia</taxon>
        <taxon>Candidatus Bipolaricaulales</taxon>
        <taxon>Candidatus Bipolaricaulaceae</taxon>
        <taxon>Candidatus Bipolaricaulis</taxon>
    </lineage>
</organism>
<dbReference type="KEGG" id="bih:BIP78_0309"/>
<protein>
    <submittedName>
        <fullName evidence="2">Uncharacterized protein</fullName>
    </submittedName>
</protein>
<proteinExistence type="predicted"/>
<dbReference type="Proteomes" id="UP000287233">
    <property type="component" value="Chromosome"/>
</dbReference>
<gene>
    <name evidence="2" type="ORF">BIP78_0309</name>
</gene>
<reference evidence="3" key="1">
    <citation type="submission" date="2018-12" db="EMBL/GenBank/DDBJ databases">
        <title>Complete genome sequence of an uncultured bacterium of the candidate phylum Bipolaricaulota.</title>
        <authorList>
            <person name="Kadnikov V.V."/>
            <person name="Mardanov A.V."/>
            <person name="Beletsky A.V."/>
            <person name="Frank Y.A."/>
            <person name="Karnachuk O.V."/>
            <person name="Ravin N.V."/>
        </authorList>
    </citation>
    <scope>NUCLEOTIDE SEQUENCE [LARGE SCALE GENOMIC DNA]</scope>
</reference>
<evidence type="ECO:0000313" key="2">
    <source>
        <dbReference type="EMBL" id="QAA76075.1"/>
    </source>
</evidence>
<name>A0A410FSL0_BIPS1</name>
<dbReference type="AlphaFoldDB" id="A0A410FSL0"/>
<feature type="compositionally biased region" description="Basic and acidic residues" evidence="1">
    <location>
        <begin position="30"/>
        <end position="40"/>
    </location>
</feature>
<feature type="region of interest" description="Disordered" evidence="1">
    <location>
        <begin position="1"/>
        <end position="40"/>
    </location>
</feature>
<evidence type="ECO:0000313" key="3">
    <source>
        <dbReference type="Proteomes" id="UP000287233"/>
    </source>
</evidence>